<dbReference type="GO" id="GO:0046464">
    <property type="term" value="P:acylglycerol catabolic process"/>
    <property type="evidence" value="ECO:0007669"/>
    <property type="project" value="TreeGrafter"/>
</dbReference>
<dbReference type="InterPro" id="IPR029058">
    <property type="entry name" value="AB_hydrolase_fold"/>
</dbReference>
<keyword evidence="3" id="KW-1185">Reference proteome</keyword>
<evidence type="ECO:0000259" key="1">
    <source>
        <dbReference type="Pfam" id="PF00561"/>
    </source>
</evidence>
<dbReference type="Gene3D" id="3.40.50.1820">
    <property type="entry name" value="alpha/beta hydrolase"/>
    <property type="match status" value="1"/>
</dbReference>
<sequence length="310" mass="35039">MNKLRIVGLCLLGLLSAAGLFISSTYLFNQIKLKQEVKQIQQYGRKIPMFDGEINIVDQGTGKNTIILLPGYGTASPYLDFKKLADSLSMEHRVIVIEPFGYGLSSQTARPRTKENIVEEFQKVIRTLDLKSYSLMGHSIAGLYAVNYVNQYPDEPVKAFIGIDSSVPEQPMEKPNLGFYNFLKTSGLMRLMIAASPEKTLGTADNVRQLSMITFKNLTSKSIENELQHLFENFATSKNLTFPKELPVMLFVADNDDSMPHWKEMHQKQAAHSINGQMHFLKGPHYLHREQAEKISQETSSFLKQVKPGY</sequence>
<dbReference type="PANTHER" id="PTHR43798:SF33">
    <property type="entry name" value="HYDROLASE, PUTATIVE (AFU_ORTHOLOGUE AFUA_2G14860)-RELATED"/>
    <property type="match status" value="1"/>
</dbReference>
<dbReference type="PANTHER" id="PTHR43798">
    <property type="entry name" value="MONOACYLGLYCEROL LIPASE"/>
    <property type="match status" value="1"/>
</dbReference>
<dbReference type="AlphaFoldDB" id="A0A429ZQ72"/>
<comment type="caution">
    <text evidence="2">The sequence shown here is derived from an EMBL/GenBank/DDBJ whole genome shotgun (WGS) entry which is preliminary data.</text>
</comment>
<dbReference type="OrthoDB" id="1817159at2"/>
<name>A0A429ZQ72_9ENTE</name>
<dbReference type="RefSeq" id="WP_125984850.1">
    <property type="nucleotide sequence ID" value="NZ_NGJS01000030.1"/>
</dbReference>
<organism evidence="2 3">
    <name type="scientific">Vagococcus vulneris</name>
    <dbReference type="NCBI Taxonomy" id="1977869"/>
    <lineage>
        <taxon>Bacteria</taxon>
        <taxon>Bacillati</taxon>
        <taxon>Bacillota</taxon>
        <taxon>Bacilli</taxon>
        <taxon>Lactobacillales</taxon>
        <taxon>Enterococcaceae</taxon>
        <taxon>Vagococcus</taxon>
    </lineage>
</organism>
<dbReference type="InterPro" id="IPR050266">
    <property type="entry name" value="AB_hydrolase_sf"/>
</dbReference>
<dbReference type="EMBL" id="NGJS01000030">
    <property type="protein sequence ID" value="RST95808.1"/>
    <property type="molecule type" value="Genomic_DNA"/>
</dbReference>
<evidence type="ECO:0000313" key="2">
    <source>
        <dbReference type="EMBL" id="RST95808.1"/>
    </source>
</evidence>
<proteinExistence type="predicted"/>
<dbReference type="GO" id="GO:0047372">
    <property type="term" value="F:monoacylglycerol lipase activity"/>
    <property type="evidence" value="ECO:0007669"/>
    <property type="project" value="TreeGrafter"/>
</dbReference>
<reference evidence="2 3" key="1">
    <citation type="submission" date="2017-05" db="EMBL/GenBank/DDBJ databases">
        <title>Vagococcus spp. assemblies.</title>
        <authorList>
            <person name="Gulvik C.A."/>
        </authorList>
    </citation>
    <scope>NUCLEOTIDE SEQUENCE [LARGE SCALE GENOMIC DNA]</scope>
    <source>
        <strain evidence="2 3">SS1995</strain>
    </source>
</reference>
<gene>
    <name evidence="2" type="ORF">CBF37_11350</name>
</gene>
<dbReference type="Proteomes" id="UP000287857">
    <property type="component" value="Unassembled WGS sequence"/>
</dbReference>
<protein>
    <recommendedName>
        <fullName evidence="1">AB hydrolase-1 domain-containing protein</fullName>
    </recommendedName>
</protein>
<dbReference type="SUPFAM" id="SSF53474">
    <property type="entry name" value="alpha/beta-Hydrolases"/>
    <property type="match status" value="1"/>
</dbReference>
<dbReference type="GO" id="GO:0016020">
    <property type="term" value="C:membrane"/>
    <property type="evidence" value="ECO:0007669"/>
    <property type="project" value="TreeGrafter"/>
</dbReference>
<dbReference type="Pfam" id="PF00561">
    <property type="entry name" value="Abhydrolase_1"/>
    <property type="match status" value="1"/>
</dbReference>
<evidence type="ECO:0000313" key="3">
    <source>
        <dbReference type="Proteomes" id="UP000287857"/>
    </source>
</evidence>
<accession>A0A429ZQ72</accession>
<dbReference type="InterPro" id="IPR000073">
    <property type="entry name" value="AB_hydrolase_1"/>
</dbReference>
<feature type="domain" description="AB hydrolase-1" evidence="1">
    <location>
        <begin position="65"/>
        <end position="169"/>
    </location>
</feature>